<feature type="region of interest" description="Disordered" evidence="1">
    <location>
        <begin position="1"/>
        <end position="52"/>
    </location>
</feature>
<feature type="compositionally biased region" description="Polar residues" evidence="1">
    <location>
        <begin position="1"/>
        <end position="15"/>
    </location>
</feature>
<gene>
    <name evidence="2" type="ORF">M408DRAFT_328214</name>
</gene>
<name>A0A0C3B1I6_SERVB</name>
<sequence>MASLATESSNASLSARRNKPAKAIPRLPMSAFSPPNSGTGERFPLPPSPTTVHPTTVLDSSAAISSIDTLGTYTAALGTSLSSRLSGVVVSVPESAVGSVDQLISSSKVPVVAISVPLSDSSPAVAAANIKVVSNTAFTQTSPNLVQSVKQALAKGVVEINVKSDLSTDAGWEALEEFLTSVLEGRDPEATKPAIILSNVLPPADSMDKSTVSLLSHPSYLAYQAHSATLSFYEPVYVRLSPPDTDNTVPSDASATLEWTNRLKMYLGPIIEAFGFNRIIFATSSSQSGSPGNWYEMAREAVAELGIDQEGVDAIFGGNAKAVYGA</sequence>
<evidence type="ECO:0000313" key="2">
    <source>
        <dbReference type="EMBL" id="KIM30690.1"/>
    </source>
</evidence>
<evidence type="ECO:0000256" key="1">
    <source>
        <dbReference type="SAM" id="MobiDB-lite"/>
    </source>
</evidence>
<organism evidence="2 3">
    <name type="scientific">Serendipita vermifera MAFF 305830</name>
    <dbReference type="NCBI Taxonomy" id="933852"/>
    <lineage>
        <taxon>Eukaryota</taxon>
        <taxon>Fungi</taxon>
        <taxon>Dikarya</taxon>
        <taxon>Basidiomycota</taxon>
        <taxon>Agaricomycotina</taxon>
        <taxon>Agaricomycetes</taxon>
        <taxon>Sebacinales</taxon>
        <taxon>Serendipitaceae</taxon>
        <taxon>Serendipita</taxon>
    </lineage>
</organism>
<dbReference type="OrthoDB" id="2135488at2759"/>
<dbReference type="STRING" id="933852.A0A0C3B1I6"/>
<protein>
    <recommendedName>
        <fullName evidence="4">Amidohydrolase-related domain-containing protein</fullName>
    </recommendedName>
</protein>
<dbReference type="SUPFAM" id="SSF51556">
    <property type="entry name" value="Metallo-dependent hydrolases"/>
    <property type="match status" value="1"/>
</dbReference>
<dbReference type="InterPro" id="IPR032466">
    <property type="entry name" value="Metal_Hydrolase"/>
</dbReference>
<reference evidence="3" key="2">
    <citation type="submission" date="2015-01" db="EMBL/GenBank/DDBJ databases">
        <title>Evolutionary Origins and Diversification of the Mycorrhizal Mutualists.</title>
        <authorList>
            <consortium name="DOE Joint Genome Institute"/>
            <consortium name="Mycorrhizal Genomics Consortium"/>
            <person name="Kohler A."/>
            <person name="Kuo A."/>
            <person name="Nagy L.G."/>
            <person name="Floudas D."/>
            <person name="Copeland A."/>
            <person name="Barry K.W."/>
            <person name="Cichocki N."/>
            <person name="Veneault-Fourrey C."/>
            <person name="LaButti K."/>
            <person name="Lindquist E.A."/>
            <person name="Lipzen A."/>
            <person name="Lundell T."/>
            <person name="Morin E."/>
            <person name="Murat C."/>
            <person name="Riley R."/>
            <person name="Ohm R."/>
            <person name="Sun H."/>
            <person name="Tunlid A."/>
            <person name="Henrissat B."/>
            <person name="Grigoriev I.V."/>
            <person name="Hibbett D.S."/>
            <person name="Martin F."/>
        </authorList>
    </citation>
    <scope>NUCLEOTIDE SEQUENCE [LARGE SCALE GENOMIC DNA]</scope>
    <source>
        <strain evidence="3">MAFF 305830</strain>
    </source>
</reference>
<dbReference type="Gene3D" id="3.20.20.140">
    <property type="entry name" value="Metal-dependent hydrolases"/>
    <property type="match status" value="1"/>
</dbReference>
<accession>A0A0C3B1I6</accession>
<dbReference type="Proteomes" id="UP000054097">
    <property type="component" value="Unassembled WGS sequence"/>
</dbReference>
<keyword evidence="3" id="KW-1185">Reference proteome</keyword>
<proteinExistence type="predicted"/>
<evidence type="ECO:0008006" key="4">
    <source>
        <dbReference type="Google" id="ProtNLM"/>
    </source>
</evidence>
<evidence type="ECO:0000313" key="3">
    <source>
        <dbReference type="Proteomes" id="UP000054097"/>
    </source>
</evidence>
<dbReference type="EMBL" id="KN824284">
    <property type="protein sequence ID" value="KIM30690.1"/>
    <property type="molecule type" value="Genomic_DNA"/>
</dbReference>
<dbReference type="AlphaFoldDB" id="A0A0C3B1I6"/>
<dbReference type="HOGENOM" id="CLU_066897_0_0_1"/>
<reference evidence="2 3" key="1">
    <citation type="submission" date="2014-04" db="EMBL/GenBank/DDBJ databases">
        <authorList>
            <consortium name="DOE Joint Genome Institute"/>
            <person name="Kuo A."/>
            <person name="Zuccaro A."/>
            <person name="Kohler A."/>
            <person name="Nagy L.G."/>
            <person name="Floudas D."/>
            <person name="Copeland A."/>
            <person name="Barry K.W."/>
            <person name="Cichocki N."/>
            <person name="Veneault-Fourrey C."/>
            <person name="LaButti K."/>
            <person name="Lindquist E.A."/>
            <person name="Lipzen A."/>
            <person name="Lundell T."/>
            <person name="Morin E."/>
            <person name="Murat C."/>
            <person name="Sun H."/>
            <person name="Tunlid A."/>
            <person name="Henrissat B."/>
            <person name="Grigoriev I.V."/>
            <person name="Hibbett D.S."/>
            <person name="Martin F."/>
            <person name="Nordberg H.P."/>
            <person name="Cantor M.N."/>
            <person name="Hua S.X."/>
        </authorList>
    </citation>
    <scope>NUCLEOTIDE SEQUENCE [LARGE SCALE GENOMIC DNA]</scope>
    <source>
        <strain evidence="2 3">MAFF 305830</strain>
    </source>
</reference>